<dbReference type="InParanoid" id="D0NHW3"/>
<proteinExistence type="predicted"/>
<evidence type="ECO:0000313" key="2">
    <source>
        <dbReference type="Proteomes" id="UP000006643"/>
    </source>
</evidence>
<dbReference type="EMBL" id="DS028138">
    <property type="protein sequence ID" value="EEY58838.1"/>
    <property type="molecule type" value="Genomic_DNA"/>
</dbReference>
<protein>
    <submittedName>
        <fullName evidence="1">Uncharacterized protein</fullName>
    </submittedName>
</protein>
<name>D0NHW3_PHYIT</name>
<keyword evidence="2" id="KW-1185">Reference proteome</keyword>
<sequence>MTGKIWPFFLRTGSRRSSPACMPHHHAARTRYVDGSIKDLGQCEVKPCEQDEVGAKRQGGWADHDSLNRDVRPVLLLSIADRGGACVGCVRSLGRVGGSERVD</sequence>
<dbReference type="AlphaFoldDB" id="D0NHW3"/>
<dbReference type="RefSeq" id="XP_002901311.1">
    <property type="nucleotide sequence ID" value="XM_002901265.1"/>
</dbReference>
<dbReference type="Proteomes" id="UP000006643">
    <property type="component" value="Unassembled WGS sequence"/>
</dbReference>
<dbReference type="VEuPathDB" id="FungiDB:PITG_11820"/>
<dbReference type="HOGENOM" id="CLU_2269082_0_0_1"/>
<reference evidence="2" key="1">
    <citation type="journal article" date="2009" name="Nature">
        <title>Genome sequence and analysis of the Irish potato famine pathogen Phytophthora infestans.</title>
        <authorList>
            <consortium name="The Broad Institute Genome Sequencing Platform"/>
            <person name="Haas B.J."/>
            <person name="Kamoun S."/>
            <person name="Zody M.C."/>
            <person name="Jiang R.H."/>
            <person name="Handsaker R.E."/>
            <person name="Cano L.M."/>
            <person name="Grabherr M."/>
            <person name="Kodira C.D."/>
            <person name="Raffaele S."/>
            <person name="Torto-Alalibo T."/>
            <person name="Bozkurt T.O."/>
            <person name="Ah-Fong A.M."/>
            <person name="Alvarado L."/>
            <person name="Anderson V.L."/>
            <person name="Armstrong M.R."/>
            <person name="Avrova A."/>
            <person name="Baxter L."/>
            <person name="Beynon J."/>
            <person name="Boevink P.C."/>
            <person name="Bollmann S.R."/>
            <person name="Bos J.I."/>
            <person name="Bulone V."/>
            <person name="Cai G."/>
            <person name="Cakir C."/>
            <person name="Carrington J.C."/>
            <person name="Chawner M."/>
            <person name="Conti L."/>
            <person name="Costanzo S."/>
            <person name="Ewan R."/>
            <person name="Fahlgren N."/>
            <person name="Fischbach M.A."/>
            <person name="Fugelstad J."/>
            <person name="Gilroy E.M."/>
            <person name="Gnerre S."/>
            <person name="Green P.J."/>
            <person name="Grenville-Briggs L.J."/>
            <person name="Griffith J."/>
            <person name="Grunwald N.J."/>
            <person name="Horn K."/>
            <person name="Horner N.R."/>
            <person name="Hu C.H."/>
            <person name="Huitema E."/>
            <person name="Jeong D.H."/>
            <person name="Jones A.M."/>
            <person name="Jones J.D."/>
            <person name="Jones R.W."/>
            <person name="Karlsson E.K."/>
            <person name="Kunjeti S.G."/>
            <person name="Lamour K."/>
            <person name="Liu Z."/>
            <person name="Ma L."/>
            <person name="Maclean D."/>
            <person name="Chibucos M.C."/>
            <person name="McDonald H."/>
            <person name="McWalters J."/>
            <person name="Meijer H.J."/>
            <person name="Morgan W."/>
            <person name="Morris P.F."/>
            <person name="Munro C.A."/>
            <person name="O'Neill K."/>
            <person name="Ospina-Giraldo M."/>
            <person name="Pinzon A."/>
            <person name="Pritchard L."/>
            <person name="Ramsahoye B."/>
            <person name="Ren Q."/>
            <person name="Restrepo S."/>
            <person name="Roy S."/>
            <person name="Sadanandom A."/>
            <person name="Savidor A."/>
            <person name="Schornack S."/>
            <person name="Schwartz D.C."/>
            <person name="Schumann U.D."/>
            <person name="Schwessinger B."/>
            <person name="Seyer L."/>
            <person name="Sharpe T."/>
            <person name="Silvar C."/>
            <person name="Song J."/>
            <person name="Studholme D.J."/>
            <person name="Sykes S."/>
            <person name="Thines M."/>
            <person name="van de Vondervoort P.J."/>
            <person name="Phuntumart V."/>
            <person name="Wawra S."/>
            <person name="Weide R."/>
            <person name="Win J."/>
            <person name="Young C."/>
            <person name="Zhou S."/>
            <person name="Fry W."/>
            <person name="Meyers B.C."/>
            <person name="van West P."/>
            <person name="Ristaino J."/>
            <person name="Govers F."/>
            <person name="Birch P.R."/>
            <person name="Whisson S.C."/>
            <person name="Judelson H.S."/>
            <person name="Nusbaum C."/>
        </authorList>
    </citation>
    <scope>NUCLEOTIDE SEQUENCE [LARGE SCALE GENOMIC DNA]</scope>
    <source>
        <strain evidence="2">T30-4</strain>
    </source>
</reference>
<accession>D0NHW3</accession>
<dbReference type="KEGG" id="pif:PITG_11820"/>
<gene>
    <name evidence="1" type="ORF">PITG_11820</name>
</gene>
<organism evidence="1 2">
    <name type="scientific">Phytophthora infestans (strain T30-4)</name>
    <name type="common">Potato late blight agent</name>
    <dbReference type="NCBI Taxonomy" id="403677"/>
    <lineage>
        <taxon>Eukaryota</taxon>
        <taxon>Sar</taxon>
        <taxon>Stramenopiles</taxon>
        <taxon>Oomycota</taxon>
        <taxon>Peronosporomycetes</taxon>
        <taxon>Peronosporales</taxon>
        <taxon>Peronosporaceae</taxon>
        <taxon>Phytophthora</taxon>
    </lineage>
</organism>
<evidence type="ECO:0000313" key="1">
    <source>
        <dbReference type="EMBL" id="EEY58838.1"/>
    </source>
</evidence>
<dbReference type="GeneID" id="9470832"/>